<dbReference type="EMBL" id="JATN01000319">
    <property type="protein sequence ID" value="EUC60868.1"/>
    <property type="molecule type" value="Genomic_DNA"/>
</dbReference>
<dbReference type="AlphaFoldDB" id="X8JD83"/>
<dbReference type="PANTHER" id="PTHR24148">
    <property type="entry name" value="ANKYRIN REPEAT DOMAIN-CONTAINING PROTEIN 39 HOMOLOG-RELATED"/>
    <property type="match status" value="1"/>
</dbReference>
<accession>X8JD83</accession>
<dbReference type="Pfam" id="PF06985">
    <property type="entry name" value="HET"/>
    <property type="match status" value="1"/>
</dbReference>
<gene>
    <name evidence="2" type="ORF">RSOL_372330</name>
</gene>
<proteinExistence type="predicted"/>
<dbReference type="PANTHER" id="PTHR24148:SF64">
    <property type="entry name" value="HETEROKARYON INCOMPATIBILITY DOMAIN-CONTAINING PROTEIN"/>
    <property type="match status" value="1"/>
</dbReference>
<sequence>MESPAENPQLQDTEELPRTCIIQTPLAESPNSTAFSLTNKTPEKYRLVDCDAFLAGTIKVYEYENLPKAYATISYVWNGVKKSPQDESPTIRVHSGDEWNPVGAPISVEMIKDACRAALGHKYKLHLFWLDRFCIDKSDGDDDRWQTQKMHTIYESSRLCIVFPGGLTRLTSLSEKTTWVERGWTLQEALAPEDVQVVFQWTGGNKNAKSSPKHKGIRKITEVTPGRCAMASLRLILDCAITGSLYTQVDRSQVDLTRFTQRQIEDNHFLVREDLSISIFGANQGPNDERDFRRVFPNVAALAVILNTDMSNDPCRKDHCLWKSMFMRSTRDPVDMVFSAMGLFGVTLDPNDFDGNERIRPIIALAQKVLLKGYGATWLGISFLAPPCPFLSTFPSFPVWSKRHKPEIGIPGKGRIEASRFMLNEYVDSRLMRLASRVYEPDLPGDQIDDNGYLTLRARSLPVVRGSPNSSRSRDSNESWEELGYPIRATDGSNWCKLGSSPPNPHETGPPAYAILMGFFVPYNPDMSPAADFSNLRGFIVVQSRDDESKYSIDSYFMLSIKVTDPIMKWERREFCVGGPYDVDVVEPLDKPLEDDTRLHIPAPDTTTTFGNVDSRYLEALRGDWPLVEEGAWREGGRSFDETQYIVVELPRES</sequence>
<organism evidence="2 3">
    <name type="scientific">Rhizoctonia solani AG-3 Rhs1AP</name>
    <dbReference type="NCBI Taxonomy" id="1086054"/>
    <lineage>
        <taxon>Eukaryota</taxon>
        <taxon>Fungi</taxon>
        <taxon>Dikarya</taxon>
        <taxon>Basidiomycota</taxon>
        <taxon>Agaricomycotina</taxon>
        <taxon>Agaricomycetes</taxon>
        <taxon>Cantharellales</taxon>
        <taxon>Ceratobasidiaceae</taxon>
        <taxon>Rhizoctonia</taxon>
    </lineage>
</organism>
<feature type="non-terminal residue" evidence="2">
    <location>
        <position position="654"/>
    </location>
</feature>
<feature type="domain" description="Heterokaryon incompatibility" evidence="1">
    <location>
        <begin position="70"/>
        <end position="165"/>
    </location>
</feature>
<name>X8JD83_9AGAM</name>
<evidence type="ECO:0000259" key="1">
    <source>
        <dbReference type="Pfam" id="PF06985"/>
    </source>
</evidence>
<dbReference type="Proteomes" id="UP000030108">
    <property type="component" value="Unassembled WGS sequence"/>
</dbReference>
<dbReference type="InterPro" id="IPR052895">
    <property type="entry name" value="HetReg/Transcr_Mod"/>
</dbReference>
<dbReference type="InterPro" id="IPR010730">
    <property type="entry name" value="HET"/>
</dbReference>
<protein>
    <submittedName>
        <fullName evidence="2">Heterokaryon incompatibility protein</fullName>
    </submittedName>
</protein>
<comment type="caution">
    <text evidence="2">The sequence shown here is derived from an EMBL/GenBank/DDBJ whole genome shotgun (WGS) entry which is preliminary data.</text>
</comment>
<reference evidence="3" key="1">
    <citation type="journal article" date="2014" name="Genome Announc.">
        <title>Draft genome sequence of the plant-pathogenic soil fungus Rhizoctonia solani anastomosis group 3 strain Rhs1AP.</title>
        <authorList>
            <person name="Cubeta M.A."/>
            <person name="Thomas E."/>
            <person name="Dean R.A."/>
            <person name="Jabaji S."/>
            <person name="Neate S.M."/>
            <person name="Tavantzis S."/>
            <person name="Toda T."/>
            <person name="Vilgalys R."/>
            <person name="Bharathan N."/>
            <person name="Fedorova-Abrams N."/>
            <person name="Pakala S.B."/>
            <person name="Pakala S.M."/>
            <person name="Zafar N."/>
            <person name="Joardar V."/>
            <person name="Losada L."/>
            <person name="Nierman W.C."/>
        </authorList>
    </citation>
    <scope>NUCLEOTIDE SEQUENCE [LARGE SCALE GENOMIC DNA]</scope>
    <source>
        <strain evidence="3">AG-3</strain>
    </source>
</reference>
<dbReference type="OrthoDB" id="5303367at2759"/>
<evidence type="ECO:0000313" key="3">
    <source>
        <dbReference type="Proteomes" id="UP000030108"/>
    </source>
</evidence>
<evidence type="ECO:0000313" key="2">
    <source>
        <dbReference type="EMBL" id="EUC60868.1"/>
    </source>
</evidence>